<organism evidence="1 2">
    <name type="scientific">Candidatus Reidiella endopervernicosa</name>
    <dbReference type="NCBI Taxonomy" id="2738883"/>
    <lineage>
        <taxon>Bacteria</taxon>
        <taxon>Pseudomonadati</taxon>
        <taxon>Pseudomonadota</taxon>
        <taxon>Gammaproteobacteria</taxon>
        <taxon>Candidatus Reidiella</taxon>
    </lineage>
</organism>
<evidence type="ECO:0000313" key="1">
    <source>
        <dbReference type="EMBL" id="QKQ27926.1"/>
    </source>
</evidence>
<evidence type="ECO:0008006" key="3">
    <source>
        <dbReference type="Google" id="ProtNLM"/>
    </source>
</evidence>
<reference evidence="1 2" key="1">
    <citation type="submission" date="2020-05" db="EMBL/GenBank/DDBJ databases">
        <title>Horizontal transmission and recombination maintain forever young bacterial symbiont genomes.</title>
        <authorList>
            <person name="Russell S.L."/>
            <person name="Pepper-Tunick E."/>
            <person name="Svedberg J."/>
            <person name="Byrne A."/>
            <person name="Ruelas Castillo J."/>
            <person name="Vollmers C."/>
            <person name="Beinart R.A."/>
            <person name="Corbett-Detig R."/>
        </authorList>
    </citation>
    <scope>NUCLEOTIDE SEQUENCE [LARGE SCALE GENOMIC DNA]</scope>
    <source>
        <strain evidence="1">Santa_Monica_outfall</strain>
    </source>
</reference>
<evidence type="ECO:0000313" key="2">
    <source>
        <dbReference type="Proteomes" id="UP000509658"/>
    </source>
</evidence>
<gene>
    <name evidence="1" type="ORF">HUE57_17795</name>
</gene>
<dbReference type="RefSeq" id="WP_174673638.1">
    <property type="nucleotide sequence ID" value="NZ_CP054491.1"/>
</dbReference>
<dbReference type="Pfam" id="PF14305">
    <property type="entry name" value="ATPgrasp_TupA"/>
    <property type="match status" value="1"/>
</dbReference>
<dbReference type="KEGG" id="rev:HUE57_17795"/>
<dbReference type="Proteomes" id="UP000509658">
    <property type="component" value="Chromosome"/>
</dbReference>
<dbReference type="InterPro" id="IPR029465">
    <property type="entry name" value="ATPgrasp_TupA"/>
</dbReference>
<dbReference type="EMBL" id="CP054491">
    <property type="protein sequence ID" value="QKQ27926.1"/>
    <property type="molecule type" value="Genomic_DNA"/>
</dbReference>
<accession>A0A6N0I0F1</accession>
<keyword evidence="2" id="KW-1185">Reference proteome</keyword>
<protein>
    <recommendedName>
        <fullName evidence="3">Glycosyl transferase</fullName>
    </recommendedName>
</protein>
<dbReference type="AlphaFoldDB" id="A0A6N0I0F1"/>
<sequence length="212" mass="25178">MLWLKRHVDLEPLSIFTDKFAVRDYVREQIGSDYLIPLIGIYDHVNEIDLDALPDSFMIKTTHSSGWNIRVANKAQISWHSIKKQLKRWLSQCFYERHGEANYRGIKPRIMIEPLLSEDQGELRDYKLYFCNGKYLGAHVDFNRFSDHQYRIYDVAWNEFEKEDPNIVRNLPLCPRPEKLDEMIEIGLKLSQGFPYVRVDLYYPQGQIFSVN</sequence>
<proteinExistence type="predicted"/>
<name>A0A6N0I0F1_9GAMM</name>